<dbReference type="Gene3D" id="1.10.357.10">
    <property type="entry name" value="Tetracycline Repressor, domain 2"/>
    <property type="match status" value="1"/>
</dbReference>
<keyword evidence="5" id="KW-1185">Reference proteome</keyword>
<dbReference type="GO" id="GO:0003700">
    <property type="term" value="F:DNA-binding transcription factor activity"/>
    <property type="evidence" value="ECO:0007669"/>
    <property type="project" value="TreeGrafter"/>
</dbReference>
<feature type="DNA-binding region" description="H-T-H motif" evidence="2">
    <location>
        <begin position="31"/>
        <end position="50"/>
    </location>
</feature>
<evidence type="ECO:0000259" key="3">
    <source>
        <dbReference type="PROSITE" id="PS50977"/>
    </source>
</evidence>
<dbReference type="SUPFAM" id="SSF48498">
    <property type="entry name" value="Tetracyclin repressor-like, C-terminal domain"/>
    <property type="match status" value="1"/>
</dbReference>
<dbReference type="Proteomes" id="UP000185124">
    <property type="component" value="Unassembled WGS sequence"/>
</dbReference>
<dbReference type="EMBL" id="FSQT01000002">
    <property type="protein sequence ID" value="SIN40959.1"/>
    <property type="molecule type" value="Genomic_DNA"/>
</dbReference>
<dbReference type="RefSeq" id="WP_074319273.1">
    <property type="nucleotide sequence ID" value="NZ_FSQT01000002.1"/>
</dbReference>
<dbReference type="InterPro" id="IPR050109">
    <property type="entry name" value="HTH-type_TetR-like_transc_reg"/>
</dbReference>
<proteinExistence type="predicted"/>
<protein>
    <submittedName>
        <fullName evidence="4">DNA-binding transcriptional regulator, AcrR family</fullName>
    </submittedName>
</protein>
<dbReference type="PANTHER" id="PTHR30055">
    <property type="entry name" value="HTH-TYPE TRANSCRIPTIONAL REGULATOR RUTR"/>
    <property type="match status" value="1"/>
</dbReference>
<dbReference type="STRING" id="709881.SAMN04489832_6640"/>
<dbReference type="Pfam" id="PF00440">
    <property type="entry name" value="TetR_N"/>
    <property type="match status" value="1"/>
</dbReference>
<dbReference type="PANTHER" id="PTHR30055:SF200">
    <property type="entry name" value="HTH-TYPE TRANSCRIPTIONAL REPRESSOR BDCR"/>
    <property type="match status" value="1"/>
</dbReference>
<dbReference type="PRINTS" id="PR00455">
    <property type="entry name" value="HTHTETR"/>
</dbReference>
<dbReference type="InterPro" id="IPR009057">
    <property type="entry name" value="Homeodomain-like_sf"/>
</dbReference>
<feature type="domain" description="HTH tetR-type" evidence="3">
    <location>
        <begin position="8"/>
        <end position="68"/>
    </location>
</feature>
<reference evidence="5" key="1">
    <citation type="submission" date="2016-12" db="EMBL/GenBank/DDBJ databases">
        <authorList>
            <person name="Varghese N."/>
            <person name="Submissions S."/>
        </authorList>
    </citation>
    <scope>NUCLEOTIDE SEQUENCE [LARGE SCALE GENOMIC DNA]</scope>
    <source>
        <strain evidence="5">DSM 45599</strain>
    </source>
</reference>
<accession>A0A1N6B3H9</accession>
<name>A0A1N6B3H9_9ACTN</name>
<evidence type="ECO:0000256" key="1">
    <source>
        <dbReference type="ARBA" id="ARBA00023125"/>
    </source>
</evidence>
<dbReference type="GO" id="GO:0000976">
    <property type="term" value="F:transcription cis-regulatory region binding"/>
    <property type="evidence" value="ECO:0007669"/>
    <property type="project" value="TreeGrafter"/>
</dbReference>
<evidence type="ECO:0000313" key="5">
    <source>
        <dbReference type="Proteomes" id="UP000185124"/>
    </source>
</evidence>
<dbReference type="SUPFAM" id="SSF46689">
    <property type="entry name" value="Homeodomain-like"/>
    <property type="match status" value="1"/>
</dbReference>
<dbReference type="AlphaFoldDB" id="A0A1N6B3H9"/>
<evidence type="ECO:0000313" key="4">
    <source>
        <dbReference type="EMBL" id="SIN40959.1"/>
    </source>
</evidence>
<dbReference type="PROSITE" id="PS50977">
    <property type="entry name" value="HTH_TETR_2"/>
    <property type="match status" value="1"/>
</dbReference>
<evidence type="ECO:0000256" key="2">
    <source>
        <dbReference type="PROSITE-ProRule" id="PRU00335"/>
    </source>
</evidence>
<keyword evidence="1 2" id="KW-0238">DNA-binding</keyword>
<gene>
    <name evidence="4" type="ORF">SAMN04489832_6640</name>
</gene>
<dbReference type="InterPro" id="IPR001647">
    <property type="entry name" value="HTH_TetR"/>
</dbReference>
<dbReference type="InterPro" id="IPR036271">
    <property type="entry name" value="Tet_transcr_reg_TetR-rel_C_sf"/>
</dbReference>
<sequence>MVTQARRTKSVQRILDAAAELFYTHGLRGVGVDEVVAASGVSKSTLYVHFRSKDDLVAAYLTATDESWIGQLQAAAERAGVAPVEQLVGLFDALLDAFDRHGFFGCPFVSAAVESPIGSQARAITLAHTARRQAWITGLCERSGASEPARLASHLGLLIDGAMTRGRLEQDRSVVQDAKEAARAAIQSSSVPVAPR</sequence>
<organism evidence="4 5">
    <name type="scientific">Micromonospora cremea</name>
    <dbReference type="NCBI Taxonomy" id="709881"/>
    <lineage>
        <taxon>Bacteria</taxon>
        <taxon>Bacillati</taxon>
        <taxon>Actinomycetota</taxon>
        <taxon>Actinomycetes</taxon>
        <taxon>Micromonosporales</taxon>
        <taxon>Micromonosporaceae</taxon>
        <taxon>Micromonospora</taxon>
    </lineage>
</organism>